<accession>A0A4Y7Q2X4</accession>
<dbReference type="VEuPathDB" id="FungiDB:BD410DRAFT_898735"/>
<evidence type="ECO:0000313" key="1">
    <source>
        <dbReference type="EMBL" id="TDL21636.1"/>
    </source>
</evidence>
<dbReference type="Gene3D" id="1.20.1280.50">
    <property type="match status" value="1"/>
</dbReference>
<dbReference type="Proteomes" id="UP000294933">
    <property type="component" value="Unassembled WGS sequence"/>
</dbReference>
<proteinExistence type="predicted"/>
<gene>
    <name evidence="1" type="ORF">BD410DRAFT_898735</name>
</gene>
<dbReference type="EMBL" id="ML170179">
    <property type="protein sequence ID" value="TDL21636.1"/>
    <property type="molecule type" value="Genomic_DNA"/>
</dbReference>
<evidence type="ECO:0000313" key="2">
    <source>
        <dbReference type="Proteomes" id="UP000294933"/>
    </source>
</evidence>
<sequence>MKYTFGLRFLHKSSSFGSKLAKFKALIPAPIPRRTIKNINELPTELLVEIFLCCLPTIILPGPSRSTDSVVSPTVFGMVCRVWHAVSLNTPQLWAHITIKDLYWPWDPPLAWNSCLFDEWLRRSGNCPLSFTIEGHNKDYHAPLTLKLRAEAHRWKSVSLRTNCVCTDDILQTLLIPGKSPMLTDLHILRKSGFKHYTLDPITSQLRAFHVALSFKPFIADRGFYALYELRIGPIRPPQDYSLIFTQFPLLEILEITSKFPPPPTTIVAHTLQHLHTFIYLSLFAGTQLWFLEFLETPTLNSLAIKIVYANRNFENRTYLSNFLMRCGGQLQRLMLQGNFMSCDELVGLTQHTPILESLCAEYSLLLGDMTTLWPKLSNLDIFIPPHMFQKEDIMIAFRVVLSQWRKANVLKRRTRHVSPVIRLTPYKLSVVLEDPKVKKYIRQGLHVAPSPPEEESWWRLQAWDLSGFS</sequence>
<dbReference type="InterPro" id="IPR032675">
    <property type="entry name" value="LRR_dom_sf"/>
</dbReference>
<name>A0A4Y7Q2X4_9AGAM</name>
<keyword evidence="2" id="KW-1185">Reference proteome</keyword>
<dbReference type="OrthoDB" id="3248197at2759"/>
<dbReference type="AlphaFoldDB" id="A0A4Y7Q2X4"/>
<protein>
    <submittedName>
        <fullName evidence="1">Uncharacterized protein</fullName>
    </submittedName>
</protein>
<reference evidence="1 2" key="1">
    <citation type="submission" date="2018-06" db="EMBL/GenBank/DDBJ databases">
        <title>A transcriptomic atlas of mushroom development highlights an independent origin of complex multicellularity.</title>
        <authorList>
            <consortium name="DOE Joint Genome Institute"/>
            <person name="Krizsan K."/>
            <person name="Almasi E."/>
            <person name="Merenyi Z."/>
            <person name="Sahu N."/>
            <person name="Viragh M."/>
            <person name="Koszo T."/>
            <person name="Mondo S."/>
            <person name="Kiss B."/>
            <person name="Balint B."/>
            <person name="Kues U."/>
            <person name="Barry K."/>
            <person name="Hegedus J.C."/>
            <person name="Henrissat B."/>
            <person name="Johnson J."/>
            <person name="Lipzen A."/>
            <person name="Ohm R."/>
            <person name="Nagy I."/>
            <person name="Pangilinan J."/>
            <person name="Yan J."/>
            <person name="Xiong Y."/>
            <person name="Grigoriev I.V."/>
            <person name="Hibbett D.S."/>
            <person name="Nagy L.G."/>
        </authorList>
    </citation>
    <scope>NUCLEOTIDE SEQUENCE [LARGE SCALE GENOMIC DNA]</scope>
    <source>
        <strain evidence="1 2">SZMC22713</strain>
    </source>
</reference>
<dbReference type="Gene3D" id="3.80.10.10">
    <property type="entry name" value="Ribonuclease Inhibitor"/>
    <property type="match status" value="1"/>
</dbReference>
<organism evidence="1 2">
    <name type="scientific">Rickenella mellea</name>
    <dbReference type="NCBI Taxonomy" id="50990"/>
    <lineage>
        <taxon>Eukaryota</taxon>
        <taxon>Fungi</taxon>
        <taxon>Dikarya</taxon>
        <taxon>Basidiomycota</taxon>
        <taxon>Agaricomycotina</taxon>
        <taxon>Agaricomycetes</taxon>
        <taxon>Hymenochaetales</taxon>
        <taxon>Rickenellaceae</taxon>
        <taxon>Rickenella</taxon>
    </lineage>
</organism>
<dbReference type="STRING" id="50990.A0A4Y7Q2X4"/>